<protein>
    <recommendedName>
        <fullName evidence="3">KTSC domain-containing protein</fullName>
    </recommendedName>
</protein>
<evidence type="ECO:0000313" key="2">
    <source>
        <dbReference type="Proteomes" id="UP001059120"/>
    </source>
</evidence>
<name>A0ABY5G2C2_VIBPE</name>
<accession>A0ABY5G2C2</accession>
<dbReference type="EMBL" id="CP090614">
    <property type="protein sequence ID" value="UTT84293.1"/>
    <property type="molecule type" value="Genomic_DNA"/>
</dbReference>
<organism evidence="1 2">
    <name type="scientific">Vibrio pelagius</name>
    <dbReference type="NCBI Taxonomy" id="28169"/>
    <lineage>
        <taxon>Bacteria</taxon>
        <taxon>Pseudomonadati</taxon>
        <taxon>Pseudomonadota</taxon>
        <taxon>Gammaproteobacteria</taxon>
        <taxon>Vibrionales</taxon>
        <taxon>Vibrionaceae</taxon>
        <taxon>Vibrio</taxon>
    </lineage>
</organism>
<evidence type="ECO:0000313" key="1">
    <source>
        <dbReference type="EMBL" id="UTT84293.1"/>
    </source>
</evidence>
<sequence length="79" mass="8878">MLHEFVSHGEKLKVTNAGWVNSARAVYVTFTGNDGWGVSITIPESKLSEFLNDPIAQYAFIWKAKRYLGMEEPSCNTPQ</sequence>
<dbReference type="RefSeq" id="WP_255230265.1">
    <property type="nucleotide sequence ID" value="NZ_CP090614.1"/>
</dbReference>
<dbReference type="Proteomes" id="UP001059120">
    <property type="component" value="Chromosome 1"/>
</dbReference>
<evidence type="ECO:0008006" key="3">
    <source>
        <dbReference type="Google" id="ProtNLM"/>
    </source>
</evidence>
<gene>
    <name evidence="1" type="ORF">LZI70_11485</name>
</gene>
<proteinExistence type="predicted"/>
<keyword evidence="2" id="KW-1185">Reference proteome</keyword>
<reference evidence="1" key="1">
    <citation type="submission" date="2022-01" db="EMBL/GenBank/DDBJ databases">
        <title>Alginate degradation mechanism of Vibrio pelagius WXL662.</title>
        <authorList>
            <person name="He X."/>
        </authorList>
    </citation>
    <scope>NUCLEOTIDE SEQUENCE</scope>
    <source>
        <strain evidence="1">WXL662</strain>
    </source>
</reference>